<protein>
    <submittedName>
        <fullName evidence="1">Uncharacterized protein</fullName>
    </submittedName>
</protein>
<dbReference type="Proteomes" id="UP000018888">
    <property type="component" value="Unassembled WGS sequence"/>
</dbReference>
<evidence type="ECO:0000313" key="2">
    <source>
        <dbReference type="Proteomes" id="UP000018888"/>
    </source>
</evidence>
<accession>A0A2P4PZJ6</accession>
<comment type="caution">
    <text evidence="1">The sequence shown here is derived from an EMBL/GenBank/DDBJ whole genome shotgun (WGS) entry which is preliminary data.</text>
</comment>
<sequence length="293" mass="33966">MKKWFCENDKKFIKKDYESMLRVPEMTDEESSFVLKVKDMVYKGHVSQAYKYCTEIHSSSIEDSYLYKISKIYGDFIYKSKDREDILDFTTKSAHTELDVILKACAYIVEGLNKSLTIYPRWGESFCPLSRRVDVGEWEFSAKATATKMIGDRCRSARINQSILNGLLEYNLDDNQVKDIRVPFLQFAGTNGQLLIEDLMEGFYVVLPGPKFELPTKLKSIGKLKTCIGVIKLVMEMYVKTCKTIENVETSHNDFDDIFDVDVDDEDKSITHNNNKYNYICKPWWTPKKSNSP</sequence>
<organism evidence="1 2">
    <name type="scientific">Rhizophagus irregularis (strain DAOM 181602 / DAOM 197198 / MUCL 43194)</name>
    <name type="common">Arbuscular mycorrhizal fungus</name>
    <name type="synonym">Glomus intraradices</name>
    <dbReference type="NCBI Taxonomy" id="747089"/>
    <lineage>
        <taxon>Eukaryota</taxon>
        <taxon>Fungi</taxon>
        <taxon>Fungi incertae sedis</taxon>
        <taxon>Mucoromycota</taxon>
        <taxon>Glomeromycotina</taxon>
        <taxon>Glomeromycetes</taxon>
        <taxon>Glomerales</taxon>
        <taxon>Glomeraceae</taxon>
        <taxon>Rhizophagus</taxon>
    </lineage>
</organism>
<dbReference type="EMBL" id="AUPC02000115">
    <property type="protein sequence ID" value="POG70827.1"/>
    <property type="molecule type" value="Genomic_DNA"/>
</dbReference>
<dbReference type="VEuPathDB" id="FungiDB:RhiirFUN_009774"/>
<evidence type="ECO:0000313" key="1">
    <source>
        <dbReference type="EMBL" id="POG70827.1"/>
    </source>
</evidence>
<reference evidence="1 2" key="1">
    <citation type="journal article" date="2013" name="Proc. Natl. Acad. Sci. U.S.A.">
        <title>Genome of an arbuscular mycorrhizal fungus provides insight into the oldest plant symbiosis.</title>
        <authorList>
            <person name="Tisserant E."/>
            <person name="Malbreil M."/>
            <person name="Kuo A."/>
            <person name="Kohler A."/>
            <person name="Symeonidi A."/>
            <person name="Balestrini R."/>
            <person name="Charron P."/>
            <person name="Duensing N."/>
            <person name="Frei Dit Frey N."/>
            <person name="Gianinazzi-Pearson V."/>
            <person name="Gilbert L.B."/>
            <person name="Handa Y."/>
            <person name="Herr J.R."/>
            <person name="Hijri M."/>
            <person name="Koul R."/>
            <person name="Kawaguchi M."/>
            <person name="Krajinski F."/>
            <person name="Lammers P.J."/>
            <person name="Masclaux F.G."/>
            <person name="Murat C."/>
            <person name="Morin E."/>
            <person name="Ndikumana S."/>
            <person name="Pagni M."/>
            <person name="Petitpierre D."/>
            <person name="Requena N."/>
            <person name="Rosikiewicz P."/>
            <person name="Riley R."/>
            <person name="Saito K."/>
            <person name="San Clemente H."/>
            <person name="Shapiro H."/>
            <person name="van Tuinen D."/>
            <person name="Becard G."/>
            <person name="Bonfante P."/>
            <person name="Paszkowski U."/>
            <person name="Shachar-Hill Y.Y."/>
            <person name="Tuskan G.A."/>
            <person name="Young P.W."/>
            <person name="Sanders I.R."/>
            <person name="Henrissat B."/>
            <person name="Rensing S.A."/>
            <person name="Grigoriev I.V."/>
            <person name="Corradi N."/>
            <person name="Roux C."/>
            <person name="Martin F."/>
        </authorList>
    </citation>
    <scope>NUCLEOTIDE SEQUENCE [LARGE SCALE GENOMIC DNA]</scope>
    <source>
        <strain evidence="1 2">DAOM 197198</strain>
    </source>
</reference>
<name>A0A2P4PZJ6_RHIID</name>
<dbReference type="AlphaFoldDB" id="A0A2P4PZJ6"/>
<proteinExistence type="predicted"/>
<reference evidence="1 2" key="2">
    <citation type="journal article" date="2018" name="New Phytol.">
        <title>High intraspecific genome diversity in the model arbuscular mycorrhizal symbiont Rhizophagus irregularis.</title>
        <authorList>
            <person name="Chen E.C.H."/>
            <person name="Morin E."/>
            <person name="Beaudet D."/>
            <person name="Noel J."/>
            <person name="Yildirir G."/>
            <person name="Ndikumana S."/>
            <person name="Charron P."/>
            <person name="St-Onge C."/>
            <person name="Giorgi J."/>
            <person name="Kruger M."/>
            <person name="Marton T."/>
            <person name="Ropars J."/>
            <person name="Grigoriev I.V."/>
            <person name="Hainaut M."/>
            <person name="Henrissat B."/>
            <person name="Roux C."/>
            <person name="Martin F."/>
            <person name="Corradi N."/>
        </authorList>
    </citation>
    <scope>NUCLEOTIDE SEQUENCE [LARGE SCALE GENOMIC DNA]</scope>
    <source>
        <strain evidence="1 2">DAOM 197198</strain>
    </source>
</reference>
<keyword evidence="2" id="KW-1185">Reference proteome</keyword>
<gene>
    <name evidence="1" type="ORF">GLOIN_2v1612297</name>
</gene>